<dbReference type="InterPro" id="IPR023214">
    <property type="entry name" value="HAD_sf"/>
</dbReference>
<dbReference type="EMBL" id="NWVD01000014">
    <property type="protein sequence ID" value="PCG07629.1"/>
    <property type="molecule type" value="Genomic_DNA"/>
</dbReference>
<reference evidence="3 4" key="1">
    <citation type="submission" date="2017-09" db="EMBL/GenBank/DDBJ databases">
        <title>Sphingomonas ginsenosidimutans KACC 14949, whole genome shotgun sequence.</title>
        <authorList>
            <person name="Feng G."/>
            <person name="Zhu H."/>
        </authorList>
    </citation>
    <scope>NUCLEOTIDE SEQUENCE [LARGE SCALE GENOMIC DNA]</scope>
    <source>
        <strain evidence="3 4">KACC 14949</strain>
    </source>
</reference>
<keyword evidence="2 3" id="KW-0378">Hydrolase</keyword>
<dbReference type="Proteomes" id="UP000218784">
    <property type="component" value="Unassembled WGS sequence"/>
</dbReference>
<dbReference type="NCBIfam" id="TIGR01422">
    <property type="entry name" value="phosphonatase"/>
    <property type="match status" value="1"/>
</dbReference>
<keyword evidence="2" id="KW-0479">Metal-binding</keyword>
<dbReference type="Gene3D" id="1.10.150.240">
    <property type="entry name" value="Putative phosphatase, domain 2"/>
    <property type="match status" value="1"/>
</dbReference>
<proteinExistence type="inferred from homology"/>
<evidence type="ECO:0000256" key="2">
    <source>
        <dbReference type="HAMAP-Rule" id="MF_01375"/>
    </source>
</evidence>
<feature type="binding site" evidence="2">
    <location>
        <position position="17"/>
    </location>
    <ligand>
        <name>Mg(2+)</name>
        <dbReference type="ChEBI" id="CHEBI:18420"/>
    </ligand>
</feature>
<comment type="catalytic activity">
    <reaction evidence="2">
        <text>phosphonoacetaldehyde + H2O = acetaldehyde + phosphate + H(+)</text>
        <dbReference type="Rhea" id="RHEA:18905"/>
        <dbReference type="ChEBI" id="CHEBI:15343"/>
        <dbReference type="ChEBI" id="CHEBI:15377"/>
        <dbReference type="ChEBI" id="CHEBI:15378"/>
        <dbReference type="ChEBI" id="CHEBI:43474"/>
        <dbReference type="ChEBI" id="CHEBI:58383"/>
        <dbReference type="EC" id="3.11.1.1"/>
    </reaction>
</comment>
<dbReference type="PANTHER" id="PTHR43434">
    <property type="entry name" value="PHOSPHOGLYCOLATE PHOSPHATASE"/>
    <property type="match status" value="1"/>
</dbReference>
<feature type="binding site" evidence="2">
    <location>
        <position position="189"/>
    </location>
    <ligand>
        <name>Mg(2+)</name>
        <dbReference type="ChEBI" id="CHEBI:18420"/>
    </ligand>
</feature>
<organism evidence="3 4">
    <name type="scientific">Sphingomonas ginsenosidimutans</name>
    <dbReference type="NCBI Taxonomy" id="862134"/>
    <lineage>
        <taxon>Bacteria</taxon>
        <taxon>Pseudomonadati</taxon>
        <taxon>Pseudomonadota</taxon>
        <taxon>Alphaproteobacteria</taxon>
        <taxon>Sphingomonadales</taxon>
        <taxon>Sphingomonadaceae</taxon>
        <taxon>Sphingomonas</taxon>
    </lineage>
</organism>
<comment type="subunit">
    <text evidence="2">Homodimer.</text>
</comment>
<dbReference type="InterPro" id="IPR006323">
    <property type="entry name" value="Phosphonoacetald_hydro"/>
</dbReference>
<feature type="active site" description="Nucleophile" evidence="2">
    <location>
        <position position="15"/>
    </location>
</feature>
<dbReference type="GO" id="GO:0050194">
    <property type="term" value="F:phosphonoacetaldehyde hydrolase activity"/>
    <property type="evidence" value="ECO:0007669"/>
    <property type="project" value="UniProtKB-UniRule"/>
</dbReference>
<dbReference type="InterPro" id="IPR006439">
    <property type="entry name" value="HAD-SF_hydro_IA"/>
</dbReference>
<comment type="function">
    <text evidence="2">Involved in phosphonate degradation.</text>
</comment>
<dbReference type="InterPro" id="IPR036412">
    <property type="entry name" value="HAD-like_sf"/>
</dbReference>
<dbReference type="InterPro" id="IPR050155">
    <property type="entry name" value="HAD-like_hydrolase_sf"/>
</dbReference>
<dbReference type="Pfam" id="PF00702">
    <property type="entry name" value="Hydrolase"/>
    <property type="match status" value="1"/>
</dbReference>
<dbReference type="AlphaFoldDB" id="A0A2A4HUT5"/>
<dbReference type="GO" id="GO:0019700">
    <property type="term" value="P:organic phosphonate catabolic process"/>
    <property type="evidence" value="ECO:0007669"/>
    <property type="project" value="InterPro"/>
</dbReference>
<dbReference type="NCBIfam" id="TIGR01509">
    <property type="entry name" value="HAD-SF-IA-v3"/>
    <property type="match status" value="1"/>
</dbReference>
<feature type="active site" description="Schiff-base intermediate with substrate" evidence="2">
    <location>
        <position position="56"/>
    </location>
</feature>
<dbReference type="GO" id="GO:0006281">
    <property type="term" value="P:DNA repair"/>
    <property type="evidence" value="ECO:0007669"/>
    <property type="project" value="TreeGrafter"/>
</dbReference>
<sequence>MDRNRMMQLKAVVFDWAGTMIDFGSRAPVVALCRAFAAVGVPIDEAEARADMGRAKRDHIAALLRQPRIARAWAVRHGTAPGDADGDRVFAAIDPMMREAARDCATLIPGAADIACRLQAAGVAVGSCTGYTRPMMADILPLAAAQGYRPDRVVCAGETTEGRPSPLMLWKNLVELGAWPVEACLKVDDAPVGIAEGRAAGVWTIGIAASGNGVGLAAAELAALPTAERARRIRNSAETLRAAGAHVVIDSVADLPDAVRQLSLSTTAFD</sequence>
<dbReference type="HAMAP" id="MF_01375">
    <property type="entry name" value="PhnX"/>
    <property type="match status" value="1"/>
</dbReference>
<accession>A0A2A4HUT5</accession>
<dbReference type="GO" id="GO:0000287">
    <property type="term" value="F:magnesium ion binding"/>
    <property type="evidence" value="ECO:0007669"/>
    <property type="project" value="UniProtKB-UniRule"/>
</dbReference>
<comment type="caution">
    <text evidence="3">The sequence shown here is derived from an EMBL/GenBank/DDBJ whole genome shotgun (WGS) entry which is preliminary data.</text>
</comment>
<evidence type="ECO:0000256" key="1">
    <source>
        <dbReference type="ARBA" id="ARBA00023270"/>
    </source>
</evidence>
<dbReference type="Gene3D" id="3.40.50.1000">
    <property type="entry name" value="HAD superfamily/HAD-like"/>
    <property type="match status" value="1"/>
</dbReference>
<dbReference type="SUPFAM" id="SSF56784">
    <property type="entry name" value="HAD-like"/>
    <property type="match status" value="1"/>
</dbReference>
<name>A0A2A4HUT5_9SPHN</name>
<gene>
    <name evidence="2" type="primary">phnX</name>
    <name evidence="3" type="ORF">COA17_17220</name>
</gene>
<comment type="cofactor">
    <cofactor evidence="2">
        <name>Mg(2+)</name>
        <dbReference type="ChEBI" id="CHEBI:18420"/>
    </cofactor>
    <text evidence="2">Binds 1 Mg(2+) ion per subunit.</text>
</comment>
<feature type="binding site" evidence="2">
    <location>
        <position position="15"/>
    </location>
    <ligand>
        <name>Mg(2+)</name>
        <dbReference type="ChEBI" id="CHEBI:18420"/>
    </ligand>
</feature>
<dbReference type="GO" id="GO:0005829">
    <property type="term" value="C:cytosol"/>
    <property type="evidence" value="ECO:0007669"/>
    <property type="project" value="TreeGrafter"/>
</dbReference>
<dbReference type="SFLD" id="SFLDS00003">
    <property type="entry name" value="Haloacid_Dehalogenase"/>
    <property type="match status" value="1"/>
</dbReference>
<evidence type="ECO:0000313" key="4">
    <source>
        <dbReference type="Proteomes" id="UP000218784"/>
    </source>
</evidence>
<dbReference type="PANTHER" id="PTHR43434:SF19">
    <property type="entry name" value="PHOSPHONOACETALDEHYDE HYDROLASE"/>
    <property type="match status" value="1"/>
</dbReference>
<protein>
    <recommendedName>
        <fullName evidence="2">Phosphonoacetaldehyde hydrolase</fullName>
        <shortName evidence="2">Phosphonatase</shortName>
        <ecNumber evidence="2">3.11.1.1</ecNumber>
    </recommendedName>
    <alternativeName>
        <fullName evidence="2">Phosphonoacetaldehyde phosphonohydrolase</fullName>
    </alternativeName>
</protein>
<keyword evidence="4" id="KW-1185">Reference proteome</keyword>
<comment type="similarity">
    <text evidence="2">Belongs to the HAD-like hydrolase superfamily. PhnX family.</text>
</comment>
<dbReference type="SFLD" id="SFLDG01129">
    <property type="entry name" value="C1.5:_HAD__Beta-PGM__Phosphata"/>
    <property type="match status" value="1"/>
</dbReference>
<evidence type="ECO:0000313" key="3">
    <source>
        <dbReference type="EMBL" id="PCG07629.1"/>
    </source>
</evidence>
<keyword evidence="1 2" id="KW-0704">Schiff base</keyword>
<dbReference type="GO" id="GO:0008967">
    <property type="term" value="F:phosphoglycolate phosphatase activity"/>
    <property type="evidence" value="ECO:0007669"/>
    <property type="project" value="TreeGrafter"/>
</dbReference>
<dbReference type="EC" id="3.11.1.1" evidence="2"/>
<keyword evidence="2" id="KW-0460">Magnesium</keyword>
<dbReference type="InterPro" id="IPR023198">
    <property type="entry name" value="PGP-like_dom2"/>
</dbReference>